<dbReference type="GO" id="GO:0005524">
    <property type="term" value="F:ATP binding"/>
    <property type="evidence" value="ECO:0007669"/>
    <property type="project" value="InterPro"/>
</dbReference>
<dbReference type="GO" id="GO:0016887">
    <property type="term" value="F:ATP hydrolysis activity"/>
    <property type="evidence" value="ECO:0007669"/>
    <property type="project" value="InterPro"/>
</dbReference>
<dbReference type="Gene3D" id="3.40.50.300">
    <property type="entry name" value="P-loop containing nucleotide triphosphate hydrolases"/>
    <property type="match status" value="1"/>
</dbReference>
<dbReference type="InterPro" id="IPR027417">
    <property type="entry name" value="P-loop_NTPase"/>
</dbReference>
<keyword evidence="5" id="KW-1185">Reference proteome</keyword>
<feature type="domain" description="ChlI/MoxR AAA lid" evidence="3">
    <location>
        <begin position="256"/>
        <end position="290"/>
    </location>
</feature>
<dbReference type="InterPro" id="IPR050764">
    <property type="entry name" value="CbbQ/NirQ/NorQ/GpvN"/>
</dbReference>
<evidence type="ECO:0000313" key="4">
    <source>
        <dbReference type="EMBL" id="SDS34532.1"/>
    </source>
</evidence>
<accession>A0A1H1RFR7</accession>
<feature type="domain" description="ATPase AAA-3" evidence="2">
    <location>
        <begin position="49"/>
        <end position="179"/>
    </location>
</feature>
<reference evidence="5" key="1">
    <citation type="submission" date="2016-10" db="EMBL/GenBank/DDBJ databases">
        <authorList>
            <person name="Varghese N."/>
            <person name="Submissions S."/>
        </authorList>
    </citation>
    <scope>NUCLEOTIDE SEQUENCE [LARGE SCALE GENOMIC DNA]</scope>
    <source>
        <strain evidence="5">DSM 23676</strain>
    </source>
</reference>
<dbReference type="PIRSF" id="PIRSF002849">
    <property type="entry name" value="AAA_ATPase_chaperone_MoxR_prd"/>
    <property type="match status" value="1"/>
</dbReference>
<feature type="compositionally biased region" description="Low complexity" evidence="1">
    <location>
        <begin position="302"/>
        <end position="325"/>
    </location>
</feature>
<dbReference type="PANTHER" id="PTHR42759:SF6">
    <property type="entry name" value="REGULATORY PROTEIN-RELATED"/>
    <property type="match status" value="1"/>
</dbReference>
<dbReference type="Proteomes" id="UP000199597">
    <property type="component" value="Chromosome I"/>
</dbReference>
<dbReference type="AlphaFoldDB" id="A0A1H1RFR7"/>
<dbReference type="Gene3D" id="1.10.8.80">
    <property type="entry name" value="Magnesium chelatase subunit I, C-Terminal domain"/>
    <property type="match status" value="1"/>
</dbReference>
<feature type="region of interest" description="Disordered" evidence="1">
    <location>
        <begin position="291"/>
        <end position="336"/>
    </location>
</feature>
<evidence type="ECO:0000259" key="2">
    <source>
        <dbReference type="Pfam" id="PF07726"/>
    </source>
</evidence>
<dbReference type="Pfam" id="PF07726">
    <property type="entry name" value="AAA_3"/>
    <property type="match status" value="1"/>
</dbReference>
<proteinExistence type="predicted"/>
<dbReference type="SUPFAM" id="SSF52540">
    <property type="entry name" value="P-loop containing nucleoside triphosphate hydrolases"/>
    <property type="match status" value="1"/>
</dbReference>
<protein>
    <submittedName>
        <fullName evidence="4">MoxR-like ATPase</fullName>
    </submittedName>
</protein>
<organism evidence="4 5">
    <name type="scientific">Brevibacterium siliguriense</name>
    <dbReference type="NCBI Taxonomy" id="1136497"/>
    <lineage>
        <taxon>Bacteria</taxon>
        <taxon>Bacillati</taxon>
        <taxon>Actinomycetota</taxon>
        <taxon>Actinomycetes</taxon>
        <taxon>Micrococcales</taxon>
        <taxon>Brevibacteriaceae</taxon>
        <taxon>Brevibacterium</taxon>
    </lineage>
</organism>
<sequence length="336" mass="36829">MTATAPANTQEIAHAQTILKALESYLDHFVVGQQRLRESLLIGLLSSGHLLLESVPGLAKTTAAAALANAVDGRFSRIQCTPDLLPADIIGSQIYNAHEGSFNTVLGPVHANIVLLDEINRSSAKTQSAMLEAMQEKQTTIGGKRFELPRPFLVMATQNPIEQEGTYQLPEAQLDRFMIKDLLTHPNPGEEVEILSRLDSGVFDKDSVPDPACTLDDVVTMQRYAGTVYIDPAITRYLVELVHATRNTTKYLGRFAPFIEYGASPRASIAFTNAGRALAMIRGRNYVIPKTSRTSPTACWHTASSSTSKPPPRTSRAPRSSMPSSWPCPPPDRRYR</sequence>
<dbReference type="STRING" id="1136497.SAMN04489752_1509"/>
<dbReference type="PANTHER" id="PTHR42759">
    <property type="entry name" value="MOXR FAMILY PROTEIN"/>
    <property type="match status" value="1"/>
</dbReference>
<dbReference type="InterPro" id="IPR041628">
    <property type="entry name" value="ChlI/MoxR_AAA_lid"/>
</dbReference>
<dbReference type="Pfam" id="PF17863">
    <property type="entry name" value="AAA_lid_2"/>
    <property type="match status" value="1"/>
</dbReference>
<dbReference type="InterPro" id="IPR011703">
    <property type="entry name" value="ATPase_AAA-3"/>
</dbReference>
<evidence type="ECO:0000313" key="5">
    <source>
        <dbReference type="Proteomes" id="UP000199597"/>
    </source>
</evidence>
<evidence type="ECO:0000256" key="1">
    <source>
        <dbReference type="SAM" id="MobiDB-lite"/>
    </source>
</evidence>
<evidence type="ECO:0000259" key="3">
    <source>
        <dbReference type="Pfam" id="PF17863"/>
    </source>
</evidence>
<dbReference type="EMBL" id="LT629766">
    <property type="protein sequence ID" value="SDS34532.1"/>
    <property type="molecule type" value="Genomic_DNA"/>
</dbReference>
<gene>
    <name evidence="4" type="ORF">SAMN04489752_1509</name>
</gene>
<name>A0A1H1RFR7_9MICO</name>